<feature type="domain" description="GED" evidence="5">
    <location>
        <begin position="715"/>
        <end position="808"/>
    </location>
</feature>
<name>A0A395S339_FUSSP</name>
<evidence type="ECO:0000313" key="6">
    <source>
        <dbReference type="EMBL" id="RGP66816.1"/>
    </source>
</evidence>
<comment type="caution">
    <text evidence="6">The sequence shown here is derived from an EMBL/GenBank/DDBJ whole genome shotgun (WGS) entry which is preliminary data.</text>
</comment>
<protein>
    <recommendedName>
        <fullName evidence="5">GED domain-containing protein</fullName>
    </recommendedName>
</protein>
<dbReference type="InterPro" id="IPR027417">
    <property type="entry name" value="P-loop_NTPase"/>
</dbReference>
<dbReference type="InterPro" id="IPR045063">
    <property type="entry name" value="Dynamin_N"/>
</dbReference>
<keyword evidence="1" id="KW-0547">Nucleotide-binding</keyword>
<dbReference type="PROSITE" id="PS51388">
    <property type="entry name" value="GED"/>
    <property type="match status" value="1"/>
</dbReference>
<evidence type="ECO:0000256" key="3">
    <source>
        <dbReference type="SAM" id="Coils"/>
    </source>
</evidence>
<dbReference type="GO" id="GO:0005874">
    <property type="term" value="C:microtubule"/>
    <property type="evidence" value="ECO:0007669"/>
    <property type="project" value="TreeGrafter"/>
</dbReference>
<dbReference type="InterPro" id="IPR000375">
    <property type="entry name" value="Dynamin_stalk"/>
</dbReference>
<evidence type="ECO:0000256" key="2">
    <source>
        <dbReference type="ARBA" id="ARBA00023134"/>
    </source>
</evidence>
<feature type="region of interest" description="Disordered" evidence="4">
    <location>
        <begin position="1"/>
        <end position="90"/>
    </location>
</feature>
<dbReference type="GO" id="GO:0005525">
    <property type="term" value="F:GTP binding"/>
    <property type="evidence" value="ECO:0007669"/>
    <property type="project" value="InterPro"/>
</dbReference>
<keyword evidence="7" id="KW-1185">Reference proteome</keyword>
<dbReference type="PANTHER" id="PTHR11566">
    <property type="entry name" value="DYNAMIN"/>
    <property type="match status" value="1"/>
</dbReference>
<dbReference type="InterPro" id="IPR022812">
    <property type="entry name" value="Dynamin"/>
</dbReference>
<dbReference type="SMART" id="SM00053">
    <property type="entry name" value="DYNc"/>
    <property type="match status" value="1"/>
</dbReference>
<dbReference type="GO" id="GO:0048312">
    <property type="term" value="P:intracellular distribution of mitochondria"/>
    <property type="evidence" value="ECO:0007669"/>
    <property type="project" value="TreeGrafter"/>
</dbReference>
<dbReference type="Gene3D" id="1.20.120.1240">
    <property type="entry name" value="Dynamin, middle domain"/>
    <property type="match status" value="1"/>
</dbReference>
<dbReference type="GO" id="GO:0005739">
    <property type="term" value="C:mitochondrion"/>
    <property type="evidence" value="ECO:0007669"/>
    <property type="project" value="TreeGrafter"/>
</dbReference>
<dbReference type="PANTHER" id="PTHR11566:SF21">
    <property type="entry name" value="DYNAMIN RELATED PROTEIN 1, ISOFORM A"/>
    <property type="match status" value="1"/>
</dbReference>
<evidence type="ECO:0000256" key="4">
    <source>
        <dbReference type="SAM" id="MobiDB-lite"/>
    </source>
</evidence>
<dbReference type="GO" id="GO:0003924">
    <property type="term" value="F:GTPase activity"/>
    <property type="evidence" value="ECO:0007669"/>
    <property type="project" value="InterPro"/>
</dbReference>
<feature type="compositionally biased region" description="Basic and acidic residues" evidence="4">
    <location>
        <begin position="22"/>
        <end position="34"/>
    </location>
</feature>
<dbReference type="Proteomes" id="UP000266152">
    <property type="component" value="Unassembled WGS sequence"/>
</dbReference>
<proteinExistence type="predicted"/>
<dbReference type="Gene3D" id="3.40.50.300">
    <property type="entry name" value="P-loop containing nucleotide triphosphate hydrolases"/>
    <property type="match status" value="1"/>
</dbReference>
<keyword evidence="3" id="KW-0175">Coiled coil</keyword>
<dbReference type="GO" id="GO:0008017">
    <property type="term" value="F:microtubule binding"/>
    <property type="evidence" value="ECO:0007669"/>
    <property type="project" value="TreeGrafter"/>
</dbReference>
<sequence>MAGPIDTPTSRSHTPPRSSSKSADELVPDKESPRHARAKSPADSGIGDVFDDDATTVSNRSPPPSVTIELDASKSSSSRNESGAIMPEDPFDSQHNRILFDAIDALQSFGAGELSIPQLIIVGGQSSGKSSLLQSLTGIPFPVDSGCCTRFPTRIVSRRTEPESDDSFRITIDPAEVDVPGLDPASDNIRNYECSGKILTKERFAKVIEEISSEFMGLRTGLGDDRKNFVAEVLKVELSGPQRSYFSILDLPGTFQNASMVNETDQVKVENMVKEYMNNVDNIVICVVDAPTDFDRQEILRLAKKPIKQGRFVGVFTKCDMVQHEPEAAKRASIVSIATGNSTHSLGSIRDGWFLVRNRADKDPDSFNLSAAEKKLFSRSPWNSVSQRRLGSSAAKSYLGTLLSSKIRECFPILRDTIQYDLEERLQEKALLGEPRLSHAARQQYVVGTVRKYEEKAQIALNRPGFLHPSMEICREVSRLNAEFDKFMRIHGGTWHFEDVDVDPLVLIEERMALQAEASAEGRVLPPHTRKTPKTAADASLSKAFPGLSEVLDTDDLMRTINERFSMYQVSQLDGVINPDIYPDMYQEQVKKWTAIAERHLQRVASTVSSCTSSILDAVCPLEGDTGLMSRELRSLLESSFHRSEAQAYERCKSQCEMETKCTRLQSTGSRFGDEILNWRRFRFFEAFSNSYTGPDSNLSICFNSIHPSLQKNMVVDVHDVLKVYYKISLDAFIRNVNMHVIQSFVTAEDGPVWGLSTNRILGLSEEEMRIVGGENENTARRRKELEHDIQKLRGALAIVDRATRQTADLERD</sequence>
<accession>A0A395S339</accession>
<dbReference type="InterPro" id="IPR020850">
    <property type="entry name" value="GED_dom"/>
</dbReference>
<dbReference type="Pfam" id="PF00350">
    <property type="entry name" value="Dynamin_N"/>
    <property type="match status" value="1"/>
</dbReference>
<dbReference type="CDD" id="cd08771">
    <property type="entry name" value="DLP_1"/>
    <property type="match status" value="1"/>
</dbReference>
<dbReference type="SUPFAM" id="SSF52540">
    <property type="entry name" value="P-loop containing nucleoside triphosphate hydrolases"/>
    <property type="match status" value="1"/>
</dbReference>
<evidence type="ECO:0000313" key="7">
    <source>
        <dbReference type="Proteomes" id="UP000266152"/>
    </source>
</evidence>
<keyword evidence="2" id="KW-0342">GTP-binding</keyword>
<dbReference type="GO" id="GO:0006897">
    <property type="term" value="P:endocytosis"/>
    <property type="evidence" value="ECO:0007669"/>
    <property type="project" value="TreeGrafter"/>
</dbReference>
<dbReference type="EMBL" id="PXOF01000089">
    <property type="protein sequence ID" value="RGP66816.1"/>
    <property type="molecule type" value="Genomic_DNA"/>
</dbReference>
<dbReference type="PRINTS" id="PR00195">
    <property type="entry name" value="DYNAMIN"/>
</dbReference>
<dbReference type="STRING" id="5514.A0A395S339"/>
<dbReference type="GO" id="GO:0016559">
    <property type="term" value="P:peroxisome fission"/>
    <property type="evidence" value="ECO:0007669"/>
    <property type="project" value="TreeGrafter"/>
</dbReference>
<feature type="coiled-coil region" evidence="3">
    <location>
        <begin position="776"/>
        <end position="803"/>
    </location>
</feature>
<reference evidence="6 7" key="1">
    <citation type="journal article" date="2018" name="PLoS Pathog.">
        <title>Evolution of structural diversity of trichothecenes, a family of toxins produced by plant pathogenic and entomopathogenic fungi.</title>
        <authorList>
            <person name="Proctor R.H."/>
            <person name="McCormick S.P."/>
            <person name="Kim H.S."/>
            <person name="Cardoza R.E."/>
            <person name="Stanley A.M."/>
            <person name="Lindo L."/>
            <person name="Kelly A."/>
            <person name="Brown D.W."/>
            <person name="Lee T."/>
            <person name="Vaughan M.M."/>
            <person name="Alexander N.J."/>
            <person name="Busman M."/>
            <person name="Gutierrez S."/>
        </authorList>
    </citation>
    <scope>NUCLEOTIDE SEQUENCE [LARGE SCALE GENOMIC DNA]</scope>
    <source>
        <strain evidence="6 7">NRRL 3299</strain>
    </source>
</reference>
<dbReference type="GO" id="GO:0016020">
    <property type="term" value="C:membrane"/>
    <property type="evidence" value="ECO:0007669"/>
    <property type="project" value="TreeGrafter"/>
</dbReference>
<evidence type="ECO:0000256" key="1">
    <source>
        <dbReference type="ARBA" id="ARBA00022741"/>
    </source>
</evidence>
<feature type="region of interest" description="Disordered" evidence="4">
    <location>
        <begin position="519"/>
        <end position="538"/>
    </location>
</feature>
<dbReference type="InterPro" id="IPR001401">
    <property type="entry name" value="Dynamin_GTPase"/>
</dbReference>
<gene>
    <name evidence="6" type="ORF">FSPOR_6411</name>
</gene>
<evidence type="ECO:0000259" key="5">
    <source>
        <dbReference type="PROSITE" id="PS51388"/>
    </source>
</evidence>
<feature type="compositionally biased region" description="Low complexity" evidence="4">
    <location>
        <begin position="7"/>
        <end position="21"/>
    </location>
</feature>
<organism evidence="6 7">
    <name type="scientific">Fusarium sporotrichioides</name>
    <dbReference type="NCBI Taxonomy" id="5514"/>
    <lineage>
        <taxon>Eukaryota</taxon>
        <taxon>Fungi</taxon>
        <taxon>Dikarya</taxon>
        <taxon>Ascomycota</taxon>
        <taxon>Pezizomycotina</taxon>
        <taxon>Sordariomycetes</taxon>
        <taxon>Hypocreomycetidae</taxon>
        <taxon>Hypocreales</taxon>
        <taxon>Nectriaceae</taxon>
        <taxon>Fusarium</taxon>
    </lineage>
</organism>
<dbReference type="AlphaFoldDB" id="A0A395S339"/>
<dbReference type="GO" id="GO:0000266">
    <property type="term" value="P:mitochondrial fission"/>
    <property type="evidence" value="ECO:0007669"/>
    <property type="project" value="TreeGrafter"/>
</dbReference>
<dbReference type="Pfam" id="PF01031">
    <property type="entry name" value="Dynamin_M"/>
    <property type="match status" value="1"/>
</dbReference>